<dbReference type="Gene3D" id="1.20.1260.10">
    <property type="match status" value="1"/>
</dbReference>
<dbReference type="InParanoid" id="M0MJQ1"/>
<feature type="domain" description="DUF302" evidence="1">
    <location>
        <begin position="389"/>
        <end position="451"/>
    </location>
</feature>
<sequence>MSDAALAGAGALALSATSGVVAGNNDGETDSSPSDVEVLNYALALEHLEAAYYNDFLAEYSESEVERSAVAKYFARPTLRYSTYQQIQDVRDHEEAHVEALSQTITDLGGTPVEPAAYEFSYDSIAEFVAIADRLEAVGVSAYAGAAPLIDNDEVLEAALSIHSVEAEHQTYFQLLHLQRPSPDAFNEARSMEQVLPIAKQFIAGTDGGAAGGNGLVTAETDESVPATVERIKGRIRENGLTLVTTLDHAANAASVGMELRPTTLLVFGNPNVGTPLMQASQTTGVDLPQKILVYEDENGRTNVVYNSPAYLAARHDITGQDERLGTIDSVLETLAGSDVNRPRTNPNALLGDGNGVVTVAGGESVDATVGRVQRTLESADGISVVTTLDHAANADSVGMELRPTTVVLFANPKLGTPLMQASQTTGIDLPQKLLVYEDENGAVRVGYNDPQYVAARHGITGQSERLATIENALRMIAIGQ</sequence>
<dbReference type="InterPro" id="IPR012347">
    <property type="entry name" value="Ferritin-like"/>
</dbReference>
<dbReference type="Gene3D" id="3.30.310.70">
    <property type="entry name" value="TT1751-like domain"/>
    <property type="match status" value="2"/>
</dbReference>
<dbReference type="CDD" id="cd00657">
    <property type="entry name" value="Ferritin_like"/>
    <property type="match status" value="1"/>
</dbReference>
<name>M0MJQ1_9EURY</name>
<dbReference type="InterPro" id="IPR009078">
    <property type="entry name" value="Ferritin-like_SF"/>
</dbReference>
<evidence type="ECO:0000313" key="2">
    <source>
        <dbReference type="EMBL" id="EMA45896.1"/>
    </source>
</evidence>
<dbReference type="SUPFAM" id="SSF103247">
    <property type="entry name" value="TT1751-like"/>
    <property type="match status" value="2"/>
</dbReference>
<dbReference type="Pfam" id="PF13668">
    <property type="entry name" value="Ferritin_2"/>
    <property type="match status" value="1"/>
</dbReference>
<dbReference type="CDD" id="cd14797">
    <property type="entry name" value="DUF302"/>
    <property type="match status" value="2"/>
</dbReference>
<dbReference type="InterPro" id="IPR005180">
    <property type="entry name" value="DUF302"/>
</dbReference>
<keyword evidence="3" id="KW-1185">Reference proteome</keyword>
<accession>M0MJQ1</accession>
<dbReference type="AlphaFoldDB" id="M0MJQ1"/>
<evidence type="ECO:0000313" key="3">
    <source>
        <dbReference type="Proteomes" id="UP000011669"/>
    </source>
</evidence>
<protein>
    <recommendedName>
        <fullName evidence="1">DUF302 domain-containing protein</fullName>
    </recommendedName>
</protein>
<proteinExistence type="predicted"/>
<dbReference type="OrthoDB" id="157520at2157"/>
<dbReference type="Pfam" id="PF03625">
    <property type="entry name" value="DUF302"/>
    <property type="match status" value="2"/>
</dbReference>
<reference evidence="2 3" key="1">
    <citation type="journal article" date="2014" name="PLoS Genet.">
        <title>Phylogenetically driven sequencing of extremely halophilic archaea reveals strategies for static and dynamic osmo-response.</title>
        <authorList>
            <person name="Becker E.A."/>
            <person name="Seitzer P.M."/>
            <person name="Tritt A."/>
            <person name="Larsen D."/>
            <person name="Krusor M."/>
            <person name="Yao A.I."/>
            <person name="Wu D."/>
            <person name="Madern D."/>
            <person name="Eisen J.A."/>
            <person name="Darling A.E."/>
            <person name="Facciotti M.T."/>
        </authorList>
    </citation>
    <scope>NUCLEOTIDE SEQUENCE [LARGE SCALE GENOMIC DNA]</scope>
    <source>
        <strain evidence="2 3">DSM 5350</strain>
    </source>
</reference>
<dbReference type="PANTHER" id="PTHR38342:SF2">
    <property type="entry name" value="INNER MEMBRANE OR EXPORTED"/>
    <property type="match status" value="1"/>
</dbReference>
<evidence type="ECO:0000259" key="1">
    <source>
        <dbReference type="Pfam" id="PF03625"/>
    </source>
</evidence>
<feature type="domain" description="DUF302" evidence="1">
    <location>
        <begin position="247"/>
        <end position="309"/>
    </location>
</feature>
<dbReference type="EMBL" id="AOMD01000016">
    <property type="protein sequence ID" value="EMA45896.1"/>
    <property type="molecule type" value="Genomic_DNA"/>
</dbReference>
<organism evidence="2 3">
    <name type="scientific">Halococcus saccharolyticus DSM 5350</name>
    <dbReference type="NCBI Taxonomy" id="1227455"/>
    <lineage>
        <taxon>Archaea</taxon>
        <taxon>Methanobacteriati</taxon>
        <taxon>Methanobacteriota</taxon>
        <taxon>Stenosarchaea group</taxon>
        <taxon>Halobacteria</taxon>
        <taxon>Halobacteriales</taxon>
        <taxon>Halococcaceae</taxon>
        <taxon>Halococcus</taxon>
    </lineage>
</organism>
<dbReference type="InterPro" id="IPR035923">
    <property type="entry name" value="TT1751-like_sf"/>
</dbReference>
<dbReference type="PANTHER" id="PTHR38342">
    <property type="entry name" value="SLR5037 PROTEIN"/>
    <property type="match status" value="1"/>
</dbReference>
<comment type="caution">
    <text evidence="2">The sequence shown here is derived from an EMBL/GenBank/DDBJ whole genome shotgun (WGS) entry which is preliminary data.</text>
</comment>
<dbReference type="SUPFAM" id="SSF47240">
    <property type="entry name" value="Ferritin-like"/>
    <property type="match status" value="1"/>
</dbReference>
<dbReference type="Proteomes" id="UP000011669">
    <property type="component" value="Unassembled WGS sequence"/>
</dbReference>
<gene>
    <name evidence="2" type="ORF">C449_06531</name>
</gene>
<dbReference type="STRING" id="1227455.C449_06531"/>
<dbReference type="PATRIC" id="fig|1227455.4.peg.1331"/>